<dbReference type="PANTHER" id="PTHR37423">
    <property type="entry name" value="SOLUBLE LYTIC MUREIN TRANSGLYCOSYLASE-RELATED"/>
    <property type="match status" value="1"/>
</dbReference>
<dbReference type="AlphaFoldDB" id="A0A1G9XIH7"/>
<dbReference type="STRING" id="482461.SAMN05216244_3838"/>
<organism evidence="4 5">
    <name type="scientific">Sediminibacillus halophilus</name>
    <dbReference type="NCBI Taxonomy" id="482461"/>
    <lineage>
        <taxon>Bacteria</taxon>
        <taxon>Bacillati</taxon>
        <taxon>Bacillota</taxon>
        <taxon>Bacilli</taxon>
        <taxon>Bacillales</taxon>
        <taxon>Bacillaceae</taxon>
        <taxon>Sediminibacillus</taxon>
    </lineage>
</organism>
<dbReference type="Gene3D" id="1.10.530.10">
    <property type="match status" value="1"/>
</dbReference>
<feature type="compositionally biased region" description="Polar residues" evidence="2">
    <location>
        <begin position="51"/>
        <end position="65"/>
    </location>
</feature>
<dbReference type="PROSITE" id="PS00922">
    <property type="entry name" value="TRANSGLYCOSYLASE"/>
    <property type="match status" value="1"/>
</dbReference>
<protein>
    <submittedName>
        <fullName evidence="4">Transglycosylase SLT domain-containing protein</fullName>
    </submittedName>
</protein>
<evidence type="ECO:0000259" key="3">
    <source>
        <dbReference type="Pfam" id="PF01464"/>
    </source>
</evidence>
<dbReference type="InterPro" id="IPR023346">
    <property type="entry name" value="Lysozyme-like_dom_sf"/>
</dbReference>
<reference evidence="5" key="1">
    <citation type="submission" date="2016-10" db="EMBL/GenBank/DDBJ databases">
        <authorList>
            <person name="Varghese N."/>
            <person name="Submissions S."/>
        </authorList>
    </citation>
    <scope>NUCLEOTIDE SEQUENCE [LARGE SCALE GENOMIC DNA]</scope>
    <source>
        <strain evidence="5">CGMCC 1.6199</strain>
    </source>
</reference>
<dbReference type="SUPFAM" id="SSF53955">
    <property type="entry name" value="Lysozyme-like"/>
    <property type="match status" value="1"/>
</dbReference>
<dbReference type="Pfam" id="PF01464">
    <property type="entry name" value="SLT"/>
    <property type="match status" value="1"/>
</dbReference>
<comment type="similarity">
    <text evidence="1">Belongs to the transglycosylase Slt family.</text>
</comment>
<dbReference type="OrthoDB" id="9815002at2"/>
<sequence>MEIRQLQNLIQMQAMSILNTGSSSSSNSAFLETAFQQILQQQLTTAQTPTNSTRPEASSMANSTPVMPVYTPDIDYTENKSTNHSGSIESYIEQAAETFGVDPKLIRSVIEAESNFNANAESGAGAQGLMQLMPSTARGLGVQNAFDPLQNIMGGTKYLKQMLNRYSGNTSLALAAYNAGPGNVDKYDGIPPFQETQSYVGKILDSYRV</sequence>
<dbReference type="GO" id="GO:0000270">
    <property type="term" value="P:peptidoglycan metabolic process"/>
    <property type="evidence" value="ECO:0007669"/>
    <property type="project" value="InterPro"/>
</dbReference>
<dbReference type="RefSeq" id="WP_074600827.1">
    <property type="nucleotide sequence ID" value="NZ_FNHF01000007.1"/>
</dbReference>
<accession>A0A1G9XIH7</accession>
<dbReference type="PANTHER" id="PTHR37423:SF2">
    <property type="entry name" value="MEMBRANE-BOUND LYTIC MUREIN TRANSGLYCOSYLASE C"/>
    <property type="match status" value="1"/>
</dbReference>
<dbReference type="InterPro" id="IPR008258">
    <property type="entry name" value="Transglycosylase_SLT_dom_1"/>
</dbReference>
<feature type="domain" description="Transglycosylase SLT" evidence="3">
    <location>
        <begin position="91"/>
        <end position="196"/>
    </location>
</feature>
<gene>
    <name evidence="4" type="ORF">SAMN05216244_3838</name>
</gene>
<dbReference type="CDD" id="cd00254">
    <property type="entry name" value="LT-like"/>
    <property type="match status" value="1"/>
</dbReference>
<dbReference type="EMBL" id="FNHF01000007">
    <property type="protein sequence ID" value="SDM96568.1"/>
    <property type="molecule type" value="Genomic_DNA"/>
</dbReference>
<dbReference type="GO" id="GO:0008933">
    <property type="term" value="F:peptidoglycan lytic transglycosylase activity"/>
    <property type="evidence" value="ECO:0007669"/>
    <property type="project" value="InterPro"/>
</dbReference>
<dbReference type="Proteomes" id="UP000182347">
    <property type="component" value="Unassembled WGS sequence"/>
</dbReference>
<dbReference type="GO" id="GO:0016020">
    <property type="term" value="C:membrane"/>
    <property type="evidence" value="ECO:0007669"/>
    <property type="project" value="InterPro"/>
</dbReference>
<dbReference type="InterPro" id="IPR000189">
    <property type="entry name" value="Transglyc_AS"/>
</dbReference>
<evidence type="ECO:0000256" key="2">
    <source>
        <dbReference type="SAM" id="MobiDB-lite"/>
    </source>
</evidence>
<proteinExistence type="inferred from homology"/>
<evidence type="ECO:0000313" key="4">
    <source>
        <dbReference type="EMBL" id="SDM96568.1"/>
    </source>
</evidence>
<evidence type="ECO:0000313" key="5">
    <source>
        <dbReference type="Proteomes" id="UP000182347"/>
    </source>
</evidence>
<evidence type="ECO:0000256" key="1">
    <source>
        <dbReference type="ARBA" id="ARBA00007734"/>
    </source>
</evidence>
<name>A0A1G9XIH7_9BACI</name>
<feature type="region of interest" description="Disordered" evidence="2">
    <location>
        <begin position="46"/>
        <end position="65"/>
    </location>
</feature>
<keyword evidence="5" id="KW-1185">Reference proteome</keyword>